<dbReference type="Proteomes" id="UP000676336">
    <property type="component" value="Unassembled WGS sequence"/>
</dbReference>
<evidence type="ECO:0000313" key="3">
    <source>
        <dbReference type="Proteomes" id="UP000676336"/>
    </source>
</evidence>
<feature type="non-terminal residue" evidence="2">
    <location>
        <position position="1"/>
    </location>
</feature>
<feature type="non-terminal residue" evidence="2">
    <location>
        <position position="117"/>
    </location>
</feature>
<reference evidence="2" key="1">
    <citation type="submission" date="2021-02" db="EMBL/GenBank/DDBJ databases">
        <authorList>
            <person name="Nowell W R."/>
        </authorList>
    </citation>
    <scope>NUCLEOTIDE SEQUENCE</scope>
</reference>
<proteinExistence type="predicted"/>
<name>A0A8S2SHV6_9BILA</name>
<feature type="compositionally biased region" description="Low complexity" evidence="1">
    <location>
        <begin position="94"/>
        <end position="104"/>
    </location>
</feature>
<evidence type="ECO:0000256" key="1">
    <source>
        <dbReference type="SAM" id="MobiDB-lite"/>
    </source>
</evidence>
<organism evidence="2 3">
    <name type="scientific">Rotaria magnacalcarata</name>
    <dbReference type="NCBI Taxonomy" id="392030"/>
    <lineage>
        <taxon>Eukaryota</taxon>
        <taxon>Metazoa</taxon>
        <taxon>Spiralia</taxon>
        <taxon>Gnathifera</taxon>
        <taxon>Rotifera</taxon>
        <taxon>Eurotatoria</taxon>
        <taxon>Bdelloidea</taxon>
        <taxon>Philodinida</taxon>
        <taxon>Philodinidae</taxon>
        <taxon>Rotaria</taxon>
    </lineage>
</organism>
<gene>
    <name evidence="2" type="ORF">SMN809_LOCUS21954</name>
</gene>
<dbReference type="EMBL" id="CAJOBI010018801">
    <property type="protein sequence ID" value="CAF4202544.1"/>
    <property type="molecule type" value="Genomic_DNA"/>
</dbReference>
<feature type="region of interest" description="Disordered" evidence="1">
    <location>
        <begin position="94"/>
        <end position="117"/>
    </location>
</feature>
<evidence type="ECO:0000313" key="2">
    <source>
        <dbReference type="EMBL" id="CAF4202544.1"/>
    </source>
</evidence>
<protein>
    <submittedName>
        <fullName evidence="2">Uncharacterized protein</fullName>
    </submittedName>
</protein>
<accession>A0A8S2SHV6</accession>
<comment type="caution">
    <text evidence="2">The sequence shown here is derived from an EMBL/GenBank/DDBJ whole genome shotgun (WGS) entry which is preliminary data.</text>
</comment>
<dbReference type="AlphaFoldDB" id="A0A8S2SHV6"/>
<sequence length="117" mass="12906">VSISGPPSVLAPITNLNSVQTNSPVPASTTSRGLKRSATMAFDDLSIVEDDEREQHKQTYDFNRTDNFLQLPLKRFRTDTNSIINSMQSSLTINNSSSSSSLITTDHLYRHGQPTPP</sequence>